<comment type="caution">
    <text evidence="6">The sequence shown here is derived from an EMBL/GenBank/DDBJ whole genome shotgun (WGS) entry which is preliminary data.</text>
</comment>
<keyword evidence="4" id="KW-0539">Nucleus</keyword>
<gene>
    <name evidence="6" type="ORF">BaOVIS_023060</name>
</gene>
<dbReference type="GO" id="GO:0005634">
    <property type="term" value="C:nucleus"/>
    <property type="evidence" value="ECO:0007669"/>
    <property type="project" value="UniProtKB-SubCell"/>
</dbReference>
<dbReference type="Pfam" id="PF24139">
    <property type="entry name" value="TPR_TNPO3_IPO13_4th"/>
    <property type="match status" value="1"/>
</dbReference>
<dbReference type="Pfam" id="PF08389">
    <property type="entry name" value="Xpo1"/>
    <property type="match status" value="1"/>
</dbReference>
<dbReference type="AlphaFoldDB" id="A0A9W5TE23"/>
<dbReference type="InterPro" id="IPR016024">
    <property type="entry name" value="ARM-type_fold"/>
</dbReference>
<dbReference type="Gene3D" id="1.25.10.10">
    <property type="entry name" value="Leucine-rich Repeat Variant"/>
    <property type="match status" value="2"/>
</dbReference>
<dbReference type="InterPro" id="IPR058537">
    <property type="entry name" value="TPR_TNPO3_IPO13_4th"/>
</dbReference>
<comment type="subcellular location">
    <subcellularLocation>
        <location evidence="1">Nucleus</location>
    </subcellularLocation>
</comment>
<dbReference type="GO" id="GO:0006606">
    <property type="term" value="P:protein import into nucleus"/>
    <property type="evidence" value="ECO:0007669"/>
    <property type="project" value="TreeGrafter"/>
</dbReference>
<feature type="domain" description="Exportin-1/Importin-beta-like" evidence="5">
    <location>
        <begin position="92"/>
        <end position="200"/>
    </location>
</feature>
<reference evidence="6" key="1">
    <citation type="submission" date="2019-12" db="EMBL/GenBank/DDBJ databases">
        <title>Genome sequence of Babesia ovis.</title>
        <authorList>
            <person name="Yamagishi J."/>
            <person name="Sevinc F."/>
            <person name="Xuan X."/>
        </authorList>
    </citation>
    <scope>NUCLEOTIDE SEQUENCE</scope>
    <source>
        <strain evidence="6">Selcuk</strain>
    </source>
</reference>
<evidence type="ECO:0000313" key="7">
    <source>
        <dbReference type="Proteomes" id="UP001057455"/>
    </source>
</evidence>
<dbReference type="PANTHER" id="PTHR12363:SF33">
    <property type="entry name" value="IMPORTIN-13"/>
    <property type="match status" value="1"/>
</dbReference>
<dbReference type="SUPFAM" id="SSF48371">
    <property type="entry name" value="ARM repeat"/>
    <property type="match status" value="1"/>
</dbReference>
<comment type="similarity">
    <text evidence="2">Belongs to the importin beta family.</text>
</comment>
<evidence type="ECO:0000256" key="1">
    <source>
        <dbReference type="ARBA" id="ARBA00004123"/>
    </source>
</evidence>
<evidence type="ECO:0000256" key="3">
    <source>
        <dbReference type="ARBA" id="ARBA00022448"/>
    </source>
</evidence>
<keyword evidence="3" id="KW-0813">Transport</keyword>
<dbReference type="InterPro" id="IPR013598">
    <property type="entry name" value="Exportin-1/Importin-b-like"/>
</dbReference>
<dbReference type="PANTHER" id="PTHR12363">
    <property type="entry name" value="TRANSPORTIN 3 AND IMPORTIN 13"/>
    <property type="match status" value="1"/>
</dbReference>
<proteinExistence type="inferred from homology"/>
<dbReference type="InterPro" id="IPR011989">
    <property type="entry name" value="ARM-like"/>
</dbReference>
<dbReference type="OrthoDB" id="435593at2759"/>
<evidence type="ECO:0000313" key="6">
    <source>
        <dbReference type="EMBL" id="GFE54902.1"/>
    </source>
</evidence>
<evidence type="ECO:0000259" key="5">
    <source>
        <dbReference type="Pfam" id="PF08389"/>
    </source>
</evidence>
<dbReference type="InterPro" id="IPR051345">
    <property type="entry name" value="Importin_beta-like_NTR"/>
</dbReference>
<dbReference type="GO" id="GO:0005737">
    <property type="term" value="C:cytoplasm"/>
    <property type="evidence" value="ECO:0007669"/>
    <property type="project" value="TreeGrafter"/>
</dbReference>
<keyword evidence="7" id="KW-1185">Reference proteome</keyword>
<name>A0A9W5TE23_BABOV</name>
<protein>
    <submittedName>
        <fullName evidence="6">Nuclear localization sequence binding protein</fullName>
    </submittedName>
</protein>
<dbReference type="EMBL" id="BLIY01000017">
    <property type="protein sequence ID" value="GFE54902.1"/>
    <property type="molecule type" value="Genomic_DNA"/>
</dbReference>
<sequence>MIVLEHISTLLGSADADARRKANGFLVKWQQSVEAWQEAHNIIDGSYPAEAKLIAAQTLRTKLMYDFYQLPSESVEKLCEVLMSYLAEPTLPKNIASTLCLAICDLAIQAAEAWTSPLEYFITCYSRGSIGIKMLLSLIECLAEEAGNTRIIVTPDIRNKLLQNMKRDYTKLLDLLIQVRTSGNDLEITSAIFRCWHSWRKLDNFAANAEACNLFIGDCLQVVSKMDKRTDHGIDDDTYEAAVDCIVDVLYEVADLKERIRAESEASGDSLQYLTQTKSDLQQVVRSCFDLCVSDEFNAFLIEAFSTNDRFVLGCFSNLVIAVIDALDFTLLEPQPQLIRLLMLAVHFLELPYCMVFAGFNQGDEPNTINCFSRYYNRMVLREQIAQVVAACNPADINPIDEETTLHVRRTVSLLLNVLYAESPNCQGTKDMCAQLLEIVLFIAIRPGVTGEADNAEYENYVTEVYDVMPLIAKVLQTDEVFETVKKLTIDNGTLAGSHHGLDACFRVVSATVAALDMRKASKHNVTAIASIIEGIETLLRGNIPTGLMEFYCWQSAILFLKDVKRVLMLDETEIVVQRVMGLLCGAYTVAIGNDTPHATKIESTLVNSIANVCYHLRLGRLRNWEPILQQLGLCIQRAGQNRIYSIMLIEGTANAISDLPPETICTIFQQMSDSWIHVLEAVVMNKMAMAAVDVNNLVAKLCALVRNIRAKRILQAFVHERITPLLCKLLTMYLQEPSTVEEICRCLKHSARSIGDDFAVCVHQVVVTVGNVAKERMWSTYLYLVEWLYTLFSPSQPEQLEVKQLYFVLTGITLNILANKGGQMQIHEDPEQIVEDFFGLQTRFVRNSPECFDNDVVFRDIAAASVLCFNMRQPHCVFEFWIALLESDTIISRFRCIATELLPKCVEEVFGVLATGCRTSVERCIEDFIDALVRSFGNEASELLQLGLGKLPIAVVPNERQKSIMIQMLLSDRRHDAIYEVYKLCCQVVMRNRAC</sequence>
<evidence type="ECO:0000256" key="4">
    <source>
        <dbReference type="ARBA" id="ARBA00023242"/>
    </source>
</evidence>
<dbReference type="Proteomes" id="UP001057455">
    <property type="component" value="Unassembled WGS sequence"/>
</dbReference>
<organism evidence="6 7">
    <name type="scientific">Babesia ovis</name>
    <dbReference type="NCBI Taxonomy" id="5869"/>
    <lineage>
        <taxon>Eukaryota</taxon>
        <taxon>Sar</taxon>
        <taxon>Alveolata</taxon>
        <taxon>Apicomplexa</taxon>
        <taxon>Aconoidasida</taxon>
        <taxon>Piroplasmida</taxon>
        <taxon>Babesiidae</taxon>
        <taxon>Babesia</taxon>
    </lineage>
</organism>
<accession>A0A9W5TE23</accession>
<evidence type="ECO:0000256" key="2">
    <source>
        <dbReference type="ARBA" id="ARBA00007991"/>
    </source>
</evidence>